<feature type="non-terminal residue" evidence="1">
    <location>
        <position position="1"/>
    </location>
</feature>
<proteinExistence type="predicted"/>
<evidence type="ECO:0000313" key="1">
    <source>
        <dbReference type="EMBL" id="SVB00748.1"/>
    </source>
</evidence>
<protein>
    <submittedName>
        <fullName evidence="1">Uncharacterized protein</fullName>
    </submittedName>
</protein>
<dbReference type="AlphaFoldDB" id="A0A382AGV9"/>
<name>A0A382AGV9_9ZZZZ</name>
<organism evidence="1">
    <name type="scientific">marine metagenome</name>
    <dbReference type="NCBI Taxonomy" id="408172"/>
    <lineage>
        <taxon>unclassified sequences</taxon>
        <taxon>metagenomes</taxon>
        <taxon>ecological metagenomes</taxon>
    </lineage>
</organism>
<reference evidence="1" key="1">
    <citation type="submission" date="2018-05" db="EMBL/GenBank/DDBJ databases">
        <authorList>
            <person name="Lanie J.A."/>
            <person name="Ng W.-L."/>
            <person name="Kazmierczak K.M."/>
            <person name="Andrzejewski T.M."/>
            <person name="Davidsen T.M."/>
            <person name="Wayne K.J."/>
            <person name="Tettelin H."/>
            <person name="Glass J.I."/>
            <person name="Rusch D."/>
            <person name="Podicherti R."/>
            <person name="Tsui H.-C.T."/>
            <person name="Winkler M.E."/>
        </authorList>
    </citation>
    <scope>NUCLEOTIDE SEQUENCE</scope>
</reference>
<gene>
    <name evidence="1" type="ORF">METZ01_LOCUS153602</name>
</gene>
<dbReference type="EMBL" id="UINC01025344">
    <property type="protein sequence ID" value="SVB00748.1"/>
    <property type="molecule type" value="Genomic_DNA"/>
</dbReference>
<accession>A0A382AGV9</accession>
<sequence length="310" mass="34696">VVQTKFNSILFPSEFLVCRIKEDEAVNDLSRVVTGPLWAARNWSTDEGAGSIHDDETAENLGFRGGTVAGDIHMNQFPPVMLKTFGNEWFERGHLSLNFRNATIDKERVQVFATRPEQSGAQTRVWMEREDGMLVCEGTAAVGSNDESALRSIDYRACDPEELQVLRRVKPGMSLGDYDVLARPDKQFDRYDKNLISDPLSWYRHDSPWGGPLAAPCTVLEFLWGSSMIGLAPLVEEATSLFGAMEIAFTKGPMLLDKDYHIETVVVCVGQSPKTEYVWYEQKAFDQAGDLVVTLLIQSRAMKASSPLYE</sequence>